<feature type="compositionally biased region" description="Low complexity" evidence="1">
    <location>
        <begin position="998"/>
        <end position="1012"/>
    </location>
</feature>
<dbReference type="GO" id="GO:0006623">
    <property type="term" value="P:protein targeting to vacuole"/>
    <property type="evidence" value="ECO:0007669"/>
    <property type="project" value="TreeGrafter"/>
</dbReference>
<feature type="compositionally biased region" description="Basic residues" evidence="1">
    <location>
        <begin position="2691"/>
        <end position="2704"/>
    </location>
</feature>
<feature type="region of interest" description="Disordered" evidence="1">
    <location>
        <begin position="997"/>
        <end position="1027"/>
    </location>
</feature>
<dbReference type="Pfam" id="PF25036">
    <property type="entry name" value="VPS13_VAB"/>
    <property type="match status" value="1"/>
</dbReference>
<dbReference type="EMBL" id="CACRZD030000018">
    <property type="protein sequence ID" value="CAA6673461.1"/>
    <property type="molecule type" value="Genomic_DNA"/>
</dbReference>
<proteinExistence type="predicted"/>
<dbReference type="GO" id="GO:0045053">
    <property type="term" value="P:protein retention in Golgi apparatus"/>
    <property type="evidence" value="ECO:0007669"/>
    <property type="project" value="TreeGrafter"/>
</dbReference>
<sequence>MIEWRDTVLHNRKMFDNYCFSIVKIFILCREKISRVLGPSDVHNSHRKGTNDERSFTRLRGWLNWLFSRNNILSSLVKFDIDHFTMTSAADMRSLLLRIGSQLIRLDCSHGEHASGNWKHPKSEGRKGHNKKKNKNFHRGKRLAGDETRISDGGLSSTNTPCFCAHIKAPPIGRTFDLSIEVACLVLKFHDLDFLNRFGIQSALGSVMSSFNDFVQVNARVLSKAEYIFLTRKKVIWDVSVRDVNVKVPQICNGSESHIMAHCTVHLLDVHISPMVFGILSKLGSMKNEEVIEKGNELHAASTHSKGLNLSWYSASTELNHFNLYVTLKMIRTKMMKISGEGASKDRPSSYILCSSRSCALAESQSSHDEELRLNRSETARAGQCSLGDECFGFHYQAHKSGSTAHHNVVGLLQESYIRIFAHGNHSYDASSRSSLQDFLESDKINDKSSVSDNELHNYGLLGLSDSPFNQFPSTNTSSAGFSCGTGRPFFQSLPRKRSDYILNEESPTIRMADINKKPESIPGIGSNEDHACLNSGSIDIFTADFNLREVRVHFHDSSSVLATLRVDSWDAFCQSDGLNLTSPWSTSSWSSPNVSELVWGPSSPTISSTLNVHVKKFRNDAEFLLIETYIMLQRVSCILSPEFLAMVIGYFSLPYWTPETKGFHAAEDEKFESAQSEYCHMGYRFEILDSSLIFPVENKDYCLQLGLPKLSGSFIPTIHSVGALRDVPADCVIPEINISDVLHLVDVSIRGASLAVVLLDDGRVRLMSGEHSCSRNVTLLSLLDADFWIRIPLGTAPEDEKNAVPTSIMVKADACNLVIEDEWFVRGLEAMGTSIDQLSIVVDESKNFKSDALQFIQLKRKLKETNAVTNLSAEIPIDIRICANALSLKLVRSASSELVAVVNTKVILSALLRTELVHKIDADIMHIILHSSLNSVVLLSFVSEDFSTSVMSINFARSDERANELELCIPALDIWLHLSDWTKVIDLVNACEGLSGGPSRSPLDSSPSESESQNDPEAPGILPSCAQTDTTREEVDLIVKSNKMVLSLHLPIEQMEKPMGTKEVSESLELWKNILGESMPSFQGLHSQYLTFTLHSRDTKLAVAAEIHGKPEKFCLTISDVKVETLDMNLLQEMIKISKDIRFAASGTDNWDMPLHLVFFHVHFTRLSLLLSDQRLRSCGSIFDITCKNMLVEGKTATKLSVESQLSVNYKNFQKVMWEPFIEPWSFRVELIQYVNSGFPSRPDTRDIFLSSQQELNLNITEPVVEAIFLLHRMANNTADTNGPYKCHESGGQLALEFSHNVLRKQAPYIICNETSLPFSFWVSYGPSNSESNSVMSMKQGNTVQPGFSVPIYASYSSERLLERKMNPVAHHLISVQLDGTSNPSKPMSMDLVGISYFDVNFSKSRATETAVVTDEEASLKGRDNESYITDPSSGLVVPVVFDVSMHCYSKMVRLYSTVLLLNATSKSLELRFDIPFGVSPKRLSMFKRKKILLLVDPSNHYFIFSSQILGPIQPGQEFPLPVHLAEAVGMRWRPVDSNYFWSEAHSLSKILSHENRLGFMRSFVCYPSFPKSDPFRCCISIEDRSVIYPYGSKGGSSLHINTTSDEAKISGQDMLNHGKSAKIFIRQVRLTTPLLVKNNLPSPLSLTIDSGGVITSICLSEVDAASIFQIDSTHDLEITFHLEAYNPVISKFPRAETFTAVAKLHETKFVTSDRLTFYPSKHNGPICVKVDKMMDAYCGAREICISVPFLVYNCTGLPLGIIDDDLQHKGHPHFIPCSYPLIGDENPSFGRHGISILTSGRELLTDPLGTNSNLGNLLNHHPMRSSKISEQRLFKTRSKHALAVDSPEDACDPSESAALDRIETTHAKFGCSGGRGSRPSSSANIKGMENEGKVKPFMYSPPSHLSENDLVVRLQKYSLQEHVTDDWNDTWSSPFSLVPAGISDAFLVSVTSSQVSGDLTGMARAVIFQPRYVICNACCKHLYYKQKGTSDSHSVRLGVGQHSHLHWTDTTRDLLICIRFDERGGQWSGSFLPDCLGDAQVKVRNHVSGALDMVRVEIQNANILINETKDVGVSTGNSGTYLILLSDDDSGFMPYRIDNFSMESLRIYQQKCETAEIMVHSYASCQYAWDEPCCPHRLIVEVPGEHVLGTYNLDDVKEYPPVFLPSSSEKPERRFFVAVRAEGATKVLSIIDSRYHSLREIDSLGTKGKRKLSQQEERNVDFSERMILHLPFIGISLINSSPQELVYATAKETTVTLMQSSDKQKISFQMVSLQIDNQLPNAPYPILLSFDHDHGGSPSGLRNQDSILRIRMDDMMSASCEDTHESDVYFAASKWRKSPHLVAPLTIELEELVLLQFLAFLRAVSSSLENGILKNQHSELYTLEHDQDGEIYGMSMTSRQFHSYKEARFVERYTSPLPFVVPIGAPWQRISLLARHQKKIYIEAFELAPVSLTVSFSSNPWLMRKEDLLEAESFFHVRSIAFQRGLMALVDVEGVPFHLKELVLTNFMASRESIQEIVARHYTKQLLHEIYKVFGSAGLIGNPMGFARNVGIGIKDFLSVSSKGIVQPTGLITGVAQGSKSLLGNTIYAMSSAASQFSKAVHKGIVALTFDEQVAAKMERQQNDHDSHAKGILNEFLEGLTGLLQSPIRGAEKHGLPGVVSGIVLGTAGLVARPMASILETTGKAAQSIRKRSSPHQSKRFRTRLPRPLARDLPLSPYSWEEAIGVSMLLEADSSRFKDEIFINSDRLCSALVGLGKPGFLGVADVVWVIETEMTIDSIIHIDREAMIVNVVGSKVETLSRQKRNDGIMWNPPASVPLFQMSTELPDEEQLRMYCRHCKLVSLFPSILLWTARGRDILSQSIRGSCKKRLYPLLLSLSAHLDITASLIRSPHDLLHLKYRNCQVPTSYAERLVLNAEFTDNYRLMFLMRSDSLALSC</sequence>
<organism evidence="3">
    <name type="scientific">Spirodela intermedia</name>
    <name type="common">Intermediate duckweed</name>
    <dbReference type="NCBI Taxonomy" id="51605"/>
    <lineage>
        <taxon>Eukaryota</taxon>
        <taxon>Viridiplantae</taxon>
        <taxon>Streptophyta</taxon>
        <taxon>Embryophyta</taxon>
        <taxon>Tracheophyta</taxon>
        <taxon>Spermatophyta</taxon>
        <taxon>Magnoliopsida</taxon>
        <taxon>Liliopsida</taxon>
        <taxon>Araceae</taxon>
        <taxon>Lemnoideae</taxon>
        <taxon>Spirodela</taxon>
    </lineage>
</organism>
<gene>
    <name evidence="3" type="ORF">SI7747_18019878</name>
</gene>
<dbReference type="InterPro" id="IPR009543">
    <property type="entry name" value="VPS13_VAB"/>
</dbReference>
<reference evidence="3 4" key="1">
    <citation type="submission" date="2019-12" db="EMBL/GenBank/DDBJ databases">
        <authorList>
            <person name="Scholz U."/>
            <person name="Mascher M."/>
            <person name="Fiebig A."/>
        </authorList>
    </citation>
    <scope>NUCLEOTIDE SEQUENCE</scope>
</reference>
<dbReference type="EMBL" id="LR743605">
    <property type="protein sequence ID" value="CAA2634469.1"/>
    <property type="molecule type" value="Genomic_DNA"/>
</dbReference>
<accession>A0A7I8JUR3</accession>
<dbReference type="PANTHER" id="PTHR16166:SF143">
    <property type="entry name" value="PROTEIN SORTING-ASSOCIATED PROTEIN, PUTATIVE (DUF1162)-RELATED"/>
    <property type="match status" value="1"/>
</dbReference>
<dbReference type="PANTHER" id="PTHR16166">
    <property type="entry name" value="VACUOLAR PROTEIN SORTING-ASSOCIATED PROTEIN VPS13"/>
    <property type="match status" value="1"/>
</dbReference>
<dbReference type="InterPro" id="IPR026847">
    <property type="entry name" value="VPS13"/>
</dbReference>
<feature type="region of interest" description="Disordered" evidence="1">
    <location>
        <begin position="2685"/>
        <end position="2704"/>
    </location>
</feature>
<protein>
    <recommendedName>
        <fullName evidence="2">Vacuolar protein sorting-associated protein 13 VPS13 adaptor binding domain-containing protein</fullName>
    </recommendedName>
</protein>
<dbReference type="Proteomes" id="UP001189122">
    <property type="component" value="Unassembled WGS sequence"/>
</dbReference>
<evidence type="ECO:0000313" key="3">
    <source>
        <dbReference type="EMBL" id="CAA2634469.1"/>
    </source>
</evidence>
<feature type="domain" description="Vacuolar protein sorting-associated protein 13 VPS13 adaptor binding" evidence="2">
    <location>
        <begin position="1885"/>
        <end position="2136"/>
    </location>
</feature>
<evidence type="ECO:0000256" key="1">
    <source>
        <dbReference type="SAM" id="MobiDB-lite"/>
    </source>
</evidence>
<keyword evidence="4" id="KW-1185">Reference proteome</keyword>
<name>A0A7I8JUR3_SPIIN</name>
<evidence type="ECO:0000259" key="2">
    <source>
        <dbReference type="Pfam" id="PF25036"/>
    </source>
</evidence>
<feature type="compositionally biased region" description="Basic residues" evidence="1">
    <location>
        <begin position="128"/>
        <end position="142"/>
    </location>
</feature>
<evidence type="ECO:0000313" key="4">
    <source>
        <dbReference type="Proteomes" id="UP001189122"/>
    </source>
</evidence>
<feature type="region of interest" description="Disordered" evidence="1">
    <location>
        <begin position="112"/>
        <end position="152"/>
    </location>
</feature>